<comment type="caution">
    <text evidence="3">The sequence shown here is derived from an EMBL/GenBank/DDBJ whole genome shotgun (WGS) entry which is preliminary data.</text>
</comment>
<evidence type="ECO:0000259" key="2">
    <source>
        <dbReference type="PROSITE" id="PS50158"/>
    </source>
</evidence>
<proteinExistence type="predicted"/>
<feature type="non-terminal residue" evidence="3">
    <location>
        <position position="134"/>
    </location>
</feature>
<dbReference type="GO" id="GO:0008270">
    <property type="term" value="F:zinc ion binding"/>
    <property type="evidence" value="ECO:0007669"/>
    <property type="project" value="UniProtKB-KW"/>
</dbReference>
<keyword evidence="1" id="KW-0862">Zinc</keyword>
<dbReference type="PROSITE" id="PS50158">
    <property type="entry name" value="ZF_CCHC"/>
    <property type="match status" value="1"/>
</dbReference>
<dbReference type="SMART" id="SM00343">
    <property type="entry name" value="ZnF_C2HC"/>
    <property type="match status" value="3"/>
</dbReference>
<dbReference type="AlphaFoldDB" id="A0A8J7P5B7"/>
<protein>
    <submittedName>
        <fullName evidence="3">ZCHC3 protein</fullName>
    </submittedName>
</protein>
<dbReference type="GO" id="GO:0003676">
    <property type="term" value="F:nucleic acid binding"/>
    <property type="evidence" value="ECO:0007669"/>
    <property type="project" value="InterPro"/>
</dbReference>
<dbReference type="Gene3D" id="4.10.60.10">
    <property type="entry name" value="Zinc finger, CCHC-type"/>
    <property type="match status" value="1"/>
</dbReference>
<dbReference type="InterPro" id="IPR057811">
    <property type="entry name" value="RBD_ZCCHC3_2nd"/>
</dbReference>
<keyword evidence="4" id="KW-1185">Reference proteome</keyword>
<dbReference type="InterPro" id="IPR036875">
    <property type="entry name" value="Znf_CCHC_sf"/>
</dbReference>
<keyword evidence="1" id="KW-0479">Metal-binding</keyword>
<dbReference type="PANTHER" id="PTHR46486">
    <property type="entry name" value="CCHC-TYPE DOMAIN-CONTAINING PROTEIN"/>
    <property type="match status" value="1"/>
</dbReference>
<dbReference type="Proteomes" id="UP000736164">
    <property type="component" value="Unassembled WGS sequence"/>
</dbReference>
<gene>
    <name evidence="3" type="primary">Zcchc3_133</name>
    <name evidence="3" type="ORF">GTO95_0016027</name>
</gene>
<dbReference type="Pfam" id="PF00098">
    <property type="entry name" value="zf-CCHC"/>
    <property type="match status" value="2"/>
</dbReference>
<sequence length="134" mass="15505">LTVTMFNPYVPEEDIVCFLKRFVDIQGIGVKLIDRKNYWTGRRRYRVRFRADGSSPDGLLHPPASFEIGSNRGYLFYYGQPSVCRRCRKEGHHVVDCRERICRRCEGVGHLSSECKEERRCNLCGGAGHVFKDC</sequence>
<dbReference type="InterPro" id="IPR001878">
    <property type="entry name" value="Znf_CCHC"/>
</dbReference>
<keyword evidence="1" id="KW-0863">Zinc-finger</keyword>
<feature type="domain" description="CCHC-type" evidence="2">
    <location>
        <begin position="119"/>
        <end position="134"/>
    </location>
</feature>
<accession>A0A8J7P5B7</accession>
<dbReference type="Pfam" id="PF23058">
    <property type="entry name" value="RBD_ZCCHC3_2nd"/>
    <property type="match status" value="1"/>
</dbReference>
<evidence type="ECO:0000313" key="3">
    <source>
        <dbReference type="EMBL" id="MBN3323625.1"/>
    </source>
</evidence>
<feature type="non-terminal residue" evidence="3">
    <location>
        <position position="1"/>
    </location>
</feature>
<reference evidence="3" key="1">
    <citation type="journal article" date="2021" name="Cell">
        <title>Tracing the genetic footprints of vertebrate landing in non-teleost ray-finned fishes.</title>
        <authorList>
            <person name="Bi X."/>
            <person name="Wang K."/>
            <person name="Yang L."/>
            <person name="Pan H."/>
            <person name="Jiang H."/>
            <person name="Wei Q."/>
            <person name="Fang M."/>
            <person name="Yu H."/>
            <person name="Zhu C."/>
            <person name="Cai Y."/>
            <person name="He Y."/>
            <person name="Gan X."/>
            <person name="Zeng H."/>
            <person name="Yu D."/>
            <person name="Zhu Y."/>
            <person name="Jiang H."/>
            <person name="Qiu Q."/>
            <person name="Yang H."/>
            <person name="Zhang Y.E."/>
            <person name="Wang W."/>
            <person name="Zhu M."/>
            <person name="He S."/>
            <person name="Zhang G."/>
        </authorList>
    </citation>
    <scope>NUCLEOTIDE SEQUENCE</scope>
    <source>
        <strain evidence="3">Allg_001</strain>
    </source>
</reference>
<evidence type="ECO:0000313" key="4">
    <source>
        <dbReference type="Proteomes" id="UP000736164"/>
    </source>
</evidence>
<organism evidence="3 4">
    <name type="scientific">Atractosteus spatula</name>
    <name type="common">Alligator gar</name>
    <name type="synonym">Lepisosteus spatula</name>
    <dbReference type="NCBI Taxonomy" id="7917"/>
    <lineage>
        <taxon>Eukaryota</taxon>
        <taxon>Metazoa</taxon>
        <taxon>Chordata</taxon>
        <taxon>Craniata</taxon>
        <taxon>Vertebrata</taxon>
        <taxon>Euteleostomi</taxon>
        <taxon>Actinopterygii</taxon>
        <taxon>Neopterygii</taxon>
        <taxon>Holostei</taxon>
        <taxon>Semionotiformes</taxon>
        <taxon>Lepisosteidae</taxon>
        <taxon>Atractosteus</taxon>
    </lineage>
</organism>
<evidence type="ECO:0000256" key="1">
    <source>
        <dbReference type="PROSITE-ProRule" id="PRU00047"/>
    </source>
</evidence>
<name>A0A8J7P5B7_ATRSP</name>
<dbReference type="EMBL" id="JAAWVO010066072">
    <property type="protein sequence ID" value="MBN3323625.1"/>
    <property type="molecule type" value="Genomic_DNA"/>
</dbReference>
<dbReference type="PANTHER" id="PTHR46486:SF1">
    <property type="entry name" value="CCHC-TYPE DOMAIN-CONTAINING PROTEIN"/>
    <property type="match status" value="1"/>
</dbReference>
<dbReference type="SUPFAM" id="SSF57756">
    <property type="entry name" value="Retrovirus zinc finger-like domains"/>
    <property type="match status" value="1"/>
</dbReference>